<dbReference type="AlphaFoldDB" id="A0A255Z427"/>
<evidence type="ECO:0000313" key="7">
    <source>
        <dbReference type="Proteomes" id="UP000216998"/>
    </source>
</evidence>
<evidence type="ECO:0000259" key="4">
    <source>
        <dbReference type="Pfam" id="PF07804"/>
    </source>
</evidence>
<feature type="domain" description="HipA N-terminal subdomain 1" evidence="5">
    <location>
        <begin position="29"/>
        <end position="122"/>
    </location>
</feature>
<dbReference type="PANTHER" id="PTHR37419:SF1">
    <property type="entry name" value="SERINE_THREONINE-PROTEIN KINASE TOXIN HIPA"/>
    <property type="match status" value="1"/>
</dbReference>
<dbReference type="InterPro" id="IPR012893">
    <property type="entry name" value="HipA-like_C"/>
</dbReference>
<proteinExistence type="inferred from homology"/>
<evidence type="ECO:0008006" key="8">
    <source>
        <dbReference type="Google" id="ProtNLM"/>
    </source>
</evidence>
<dbReference type="OrthoDB" id="9805913at2"/>
<evidence type="ECO:0000313" key="6">
    <source>
        <dbReference type="EMBL" id="OYQ36257.1"/>
    </source>
</evidence>
<comment type="caution">
    <text evidence="6">The sequence shown here is derived from an EMBL/GenBank/DDBJ whole genome shotgun (WGS) entry which is preliminary data.</text>
</comment>
<reference evidence="6 7" key="1">
    <citation type="submission" date="2017-07" db="EMBL/GenBank/DDBJ databases">
        <title>Niveispirillum cyanobacteriorum sp. nov., isolated from cyanobacterial aggregates in a eutrophic lake.</title>
        <authorList>
            <person name="Cai H."/>
        </authorList>
    </citation>
    <scope>NUCLEOTIDE SEQUENCE [LARGE SCALE GENOMIC DNA]</scope>
    <source>
        <strain evidence="7">TH1-14</strain>
    </source>
</reference>
<evidence type="ECO:0000256" key="2">
    <source>
        <dbReference type="ARBA" id="ARBA00022679"/>
    </source>
</evidence>
<sequence>MKKAAVQGALPASGNLYLTKPEATVRQAQVLFKGVRAGLLLETAAGGSQFVYDPDWTQDIGCCLPVSSGAHSWPAGLHPFFQHLGAEGWLREKQARQGQVADQDDLGLLLHYGADCIGAVSVVPMGAVEPSPPPSWPDEIGLPAGRTVSGVQRKLLAFEQQGQFHPATSSSPATHIAKFNAATNSDFVRNEFRSLSLAAEVLDPGKVTEFGLGSVEGFDKPCLLITRFDRTATGERRRMEDFAQILARPRGNDHQGKYDGSYEEVAAAIQRHSARPRVDLDLFFRQLVFSVLIGNADLHLKNFSLLEGADGLRLSPAYDLMNTLLFGGTYDRRMALTLCGGRQALDQVDAGLLLRFAAAIGLPERAARRALTDLATRTAASRHLIPPGAEDADGFVHRYAEIVHAACTRIRP</sequence>
<name>A0A255Z427_9PROT</name>
<evidence type="ECO:0000256" key="1">
    <source>
        <dbReference type="ARBA" id="ARBA00010164"/>
    </source>
</evidence>
<accession>A0A255Z427</accession>
<feature type="domain" description="HipA-like C-terminal" evidence="4">
    <location>
        <begin position="148"/>
        <end position="379"/>
    </location>
</feature>
<dbReference type="PANTHER" id="PTHR37419">
    <property type="entry name" value="SERINE/THREONINE-PROTEIN KINASE TOXIN HIPA"/>
    <property type="match status" value="1"/>
</dbReference>
<dbReference type="NCBIfam" id="TIGR03071">
    <property type="entry name" value="couple_hipA"/>
    <property type="match status" value="1"/>
</dbReference>
<keyword evidence="3" id="KW-0418">Kinase</keyword>
<evidence type="ECO:0000256" key="3">
    <source>
        <dbReference type="ARBA" id="ARBA00022777"/>
    </source>
</evidence>
<dbReference type="InterPro" id="IPR017508">
    <property type="entry name" value="HipA_N1"/>
</dbReference>
<dbReference type="GO" id="GO:0004674">
    <property type="term" value="F:protein serine/threonine kinase activity"/>
    <property type="evidence" value="ECO:0007669"/>
    <property type="project" value="TreeGrafter"/>
</dbReference>
<organism evidence="6 7">
    <name type="scientific">Niveispirillum lacus</name>
    <dbReference type="NCBI Taxonomy" id="1981099"/>
    <lineage>
        <taxon>Bacteria</taxon>
        <taxon>Pseudomonadati</taxon>
        <taxon>Pseudomonadota</taxon>
        <taxon>Alphaproteobacteria</taxon>
        <taxon>Rhodospirillales</taxon>
        <taxon>Azospirillaceae</taxon>
        <taxon>Niveispirillum</taxon>
    </lineage>
</organism>
<dbReference type="EMBL" id="NOXU01000023">
    <property type="protein sequence ID" value="OYQ36257.1"/>
    <property type="molecule type" value="Genomic_DNA"/>
</dbReference>
<keyword evidence="7" id="KW-1185">Reference proteome</keyword>
<dbReference type="InterPro" id="IPR052028">
    <property type="entry name" value="HipA_Ser/Thr_kinase"/>
</dbReference>
<dbReference type="Proteomes" id="UP000216998">
    <property type="component" value="Unassembled WGS sequence"/>
</dbReference>
<gene>
    <name evidence="6" type="ORF">CHU95_05590</name>
</gene>
<dbReference type="Pfam" id="PF07804">
    <property type="entry name" value="HipA_C"/>
    <property type="match status" value="1"/>
</dbReference>
<keyword evidence="2" id="KW-0808">Transferase</keyword>
<dbReference type="Pfam" id="PF13657">
    <property type="entry name" value="Couple_hipA"/>
    <property type="match status" value="1"/>
</dbReference>
<dbReference type="RefSeq" id="WP_094454563.1">
    <property type="nucleotide sequence ID" value="NZ_NOXU01000023.1"/>
</dbReference>
<comment type="similarity">
    <text evidence="1">Belongs to the HipA Ser/Thr kinase family.</text>
</comment>
<protein>
    <recommendedName>
        <fullName evidence="8">Phosphatidylinositol kinase</fullName>
    </recommendedName>
</protein>
<dbReference type="GO" id="GO:0005829">
    <property type="term" value="C:cytosol"/>
    <property type="evidence" value="ECO:0007669"/>
    <property type="project" value="TreeGrafter"/>
</dbReference>
<dbReference type="Gene3D" id="1.10.1070.20">
    <property type="match status" value="1"/>
</dbReference>
<evidence type="ECO:0000259" key="5">
    <source>
        <dbReference type="Pfam" id="PF13657"/>
    </source>
</evidence>